<dbReference type="EMBL" id="MPOG01000016">
    <property type="protein sequence ID" value="OOH93801.1"/>
    <property type="molecule type" value="Genomic_DNA"/>
</dbReference>
<dbReference type="PANTHER" id="PTHR34477:SF1">
    <property type="entry name" value="UPF0213 PROTEIN YHBQ"/>
    <property type="match status" value="1"/>
</dbReference>
<dbReference type="InterPro" id="IPR035901">
    <property type="entry name" value="GIY-YIG_endonuc_sf"/>
</dbReference>
<dbReference type="Pfam" id="PF01541">
    <property type="entry name" value="GIY-YIG"/>
    <property type="match status" value="1"/>
</dbReference>
<evidence type="ECO:0000259" key="2">
    <source>
        <dbReference type="PROSITE" id="PS50164"/>
    </source>
</evidence>
<dbReference type="eggNOG" id="COG2827">
    <property type="taxonomic scope" value="Bacteria"/>
</dbReference>
<name>A0A1T3IZ48_ELIME</name>
<dbReference type="AlphaFoldDB" id="A0A1T3IZ48"/>
<dbReference type="CDD" id="cd10456">
    <property type="entry name" value="GIY-YIG_UPF0213"/>
    <property type="match status" value="1"/>
</dbReference>
<dbReference type="PROSITE" id="PS50164">
    <property type="entry name" value="GIY_YIG"/>
    <property type="match status" value="1"/>
</dbReference>
<comment type="caution">
    <text evidence="3">The sequence shown here is derived from an EMBL/GenBank/DDBJ whole genome shotgun (WGS) entry which is preliminary data.</text>
</comment>
<evidence type="ECO:0000256" key="1">
    <source>
        <dbReference type="ARBA" id="ARBA00007435"/>
    </source>
</evidence>
<dbReference type="InterPro" id="IPR000305">
    <property type="entry name" value="GIY-YIG_endonuc"/>
</dbReference>
<comment type="similarity">
    <text evidence="1">Belongs to the UPF0213 family.</text>
</comment>
<dbReference type="RefSeq" id="WP_070904212.1">
    <property type="nucleotide sequence ID" value="NZ_CP016378.1"/>
</dbReference>
<feature type="domain" description="GIY-YIG" evidence="2">
    <location>
        <begin position="2"/>
        <end position="78"/>
    </location>
</feature>
<evidence type="ECO:0000313" key="3">
    <source>
        <dbReference type="EMBL" id="OOH93801.1"/>
    </source>
</evidence>
<keyword evidence="4" id="KW-1185">Reference proteome</keyword>
<dbReference type="STRING" id="238.BBD35_08380"/>
<sequence>MKEYYIYIIKCADNSYYRGVTGNLLTRLQKHRSGYYPTSYTYNRRPVKLVYYCNFSDVNEVILFEKQVKGWSRKKKEALTDKNFEKLKELSDCTNKSHFSNYRKDKQGFMDEVRKFATCAQPDNSTESS</sequence>
<dbReference type="Proteomes" id="UP000188947">
    <property type="component" value="Unassembled WGS sequence"/>
</dbReference>
<dbReference type="SUPFAM" id="SSF82771">
    <property type="entry name" value="GIY-YIG endonuclease"/>
    <property type="match status" value="1"/>
</dbReference>
<dbReference type="InterPro" id="IPR050190">
    <property type="entry name" value="UPF0213_domain"/>
</dbReference>
<accession>A0A1T3IZ48</accession>
<dbReference type="OrthoDB" id="1495241at2"/>
<organism evidence="3 4">
    <name type="scientific">Elizabethkingia meningoseptica</name>
    <name type="common">Chryseobacterium meningosepticum</name>
    <dbReference type="NCBI Taxonomy" id="238"/>
    <lineage>
        <taxon>Bacteria</taxon>
        <taxon>Pseudomonadati</taxon>
        <taxon>Bacteroidota</taxon>
        <taxon>Flavobacteriia</taxon>
        <taxon>Flavobacteriales</taxon>
        <taxon>Weeksellaceae</taxon>
        <taxon>Elizabethkingia</taxon>
    </lineage>
</organism>
<dbReference type="PANTHER" id="PTHR34477">
    <property type="entry name" value="UPF0213 PROTEIN YHBQ"/>
    <property type="match status" value="1"/>
</dbReference>
<dbReference type="Gene3D" id="3.40.1440.10">
    <property type="entry name" value="GIY-YIG endonuclease"/>
    <property type="match status" value="1"/>
</dbReference>
<evidence type="ECO:0000313" key="4">
    <source>
        <dbReference type="Proteomes" id="UP000188947"/>
    </source>
</evidence>
<protein>
    <recommendedName>
        <fullName evidence="2">GIY-YIG domain-containing protein</fullName>
    </recommendedName>
</protein>
<proteinExistence type="inferred from homology"/>
<reference evidence="3 4" key="1">
    <citation type="submission" date="2016-11" db="EMBL/GenBank/DDBJ databases">
        <title>Genome sequence and comparative genomic analysis of clinical strain Elizabethkingia meningoseptica 61421 PRCM.</title>
        <authorList>
            <person name="Wang M."/>
            <person name="Hu S."/>
            <person name="Cao L."/>
            <person name="Jiang T."/>
            <person name="Zhou Y."/>
            <person name="Ming D."/>
        </authorList>
    </citation>
    <scope>NUCLEOTIDE SEQUENCE [LARGE SCALE GENOMIC DNA]</scope>
    <source>
        <strain evidence="3 4">61421 PRCM</strain>
    </source>
</reference>
<gene>
    <name evidence="3" type="ORF">BMF97_15360</name>
</gene>